<proteinExistence type="predicted"/>
<gene>
    <name evidence="2" type="ORF">caldi_35360</name>
</gene>
<dbReference type="AlphaFoldDB" id="A0AA35G799"/>
<dbReference type="InterPro" id="IPR024300">
    <property type="entry name" value="SipL_SPOCS_dom"/>
</dbReference>
<evidence type="ECO:0000313" key="2">
    <source>
        <dbReference type="EMBL" id="BDG62446.1"/>
    </source>
</evidence>
<organism evidence="2 3">
    <name type="scientific">Caldinitratiruptor microaerophilus</name>
    <dbReference type="NCBI Taxonomy" id="671077"/>
    <lineage>
        <taxon>Bacteria</taxon>
        <taxon>Bacillati</taxon>
        <taxon>Bacillota</taxon>
        <taxon>Clostridia</taxon>
        <taxon>Eubacteriales</taxon>
        <taxon>Symbiobacteriaceae</taxon>
        <taxon>Caldinitratiruptor</taxon>
    </lineage>
</organism>
<accession>A0AA35G799</accession>
<name>A0AA35G799_9FIRM</name>
<feature type="domain" description="SipL SPOCS" evidence="1">
    <location>
        <begin position="42"/>
        <end position="130"/>
    </location>
</feature>
<dbReference type="Pfam" id="PF12673">
    <property type="entry name" value="SipL"/>
    <property type="match status" value="1"/>
</dbReference>
<evidence type="ECO:0000313" key="3">
    <source>
        <dbReference type="Proteomes" id="UP001163687"/>
    </source>
</evidence>
<dbReference type="Proteomes" id="UP001163687">
    <property type="component" value="Chromosome"/>
</dbReference>
<reference evidence="2" key="1">
    <citation type="submission" date="2022-03" db="EMBL/GenBank/DDBJ databases">
        <title>Complete genome sequence of Caldinitratiruptor microaerophilus.</title>
        <authorList>
            <person name="Mukaiyama R."/>
            <person name="Nishiyama T."/>
            <person name="Ueda K."/>
        </authorList>
    </citation>
    <scope>NUCLEOTIDE SEQUENCE</scope>
    <source>
        <strain evidence="2">JCM 16183</strain>
    </source>
</reference>
<dbReference type="RefSeq" id="WP_264843029.1">
    <property type="nucleotide sequence ID" value="NZ_AP025628.1"/>
</dbReference>
<sequence length="229" mass="23415">MTTLMPIQGGQQEVQVEVPVLVGSGQARSLVCTTIPLPSPALEVKDIRKKVIIDSCKVIPDRVIIDGRLRKDVNFKTLTAGTVPPKPGVFTACSGIVNTASGAVLHTTVDVAFNLFITIPGARPGDTCTVLQAVVEGESEEPANVTTHGTFTTLVDKSLVLVCAKVTRPGVVTVTTPVAPVEPCPPAITSGVPQSGNVVTFPGSAVPGPTVGTAIGPTVVFPGPQAPGV</sequence>
<dbReference type="EMBL" id="AP025628">
    <property type="protein sequence ID" value="BDG62446.1"/>
    <property type="molecule type" value="Genomic_DNA"/>
</dbReference>
<evidence type="ECO:0000259" key="1">
    <source>
        <dbReference type="Pfam" id="PF12673"/>
    </source>
</evidence>
<protein>
    <recommendedName>
        <fullName evidence="1">SipL SPOCS domain-containing protein</fullName>
    </recommendedName>
</protein>
<keyword evidence="3" id="KW-1185">Reference proteome</keyword>
<dbReference type="KEGG" id="cmic:caldi_35360"/>